<sequence length="180" mass="20402">MTSIDDAVYDVMNGEFANSKLGPSKFSSDHLKVLRKSKVVLDHIVNQEFITEHDARRMIAPCFQVNDLDGGIKIIKLYAPGLYTIQNIGSVNIPSSVHFLRDLRKKTIPRLKFMRCHALKNTHLLSKSLEKESRLKKKKGTSYKRSPSCDDAEAGTKWTRSSWFPSPRGGAPMVIPTYFF</sequence>
<gene>
    <name evidence="2" type="ORF">HMPREF1544_02235</name>
</gene>
<name>S2JKX6_MUCC1</name>
<dbReference type="eggNOG" id="ENOG502RAKH">
    <property type="taxonomic scope" value="Eukaryota"/>
</dbReference>
<reference evidence="3" key="1">
    <citation type="submission" date="2013-05" db="EMBL/GenBank/DDBJ databases">
        <title>The Genome sequence of Mucor circinelloides f. circinelloides 1006PhL.</title>
        <authorList>
            <consortium name="The Broad Institute Genomics Platform"/>
            <person name="Cuomo C."/>
            <person name="Earl A."/>
            <person name="Findley K."/>
            <person name="Lee S.C."/>
            <person name="Walker B."/>
            <person name="Young S."/>
            <person name="Zeng Q."/>
            <person name="Gargeya S."/>
            <person name="Fitzgerald M."/>
            <person name="Haas B."/>
            <person name="Abouelleil A."/>
            <person name="Allen A.W."/>
            <person name="Alvarado L."/>
            <person name="Arachchi H.M."/>
            <person name="Berlin A.M."/>
            <person name="Chapman S.B."/>
            <person name="Gainer-Dewar J."/>
            <person name="Goldberg J."/>
            <person name="Griggs A."/>
            <person name="Gujja S."/>
            <person name="Hansen M."/>
            <person name="Howarth C."/>
            <person name="Imamovic A."/>
            <person name="Ireland A."/>
            <person name="Larimer J."/>
            <person name="McCowan C."/>
            <person name="Murphy C."/>
            <person name="Pearson M."/>
            <person name="Poon T.W."/>
            <person name="Priest M."/>
            <person name="Roberts A."/>
            <person name="Saif S."/>
            <person name="Shea T."/>
            <person name="Sisk P."/>
            <person name="Sykes S."/>
            <person name="Wortman J."/>
            <person name="Nusbaum C."/>
            <person name="Birren B."/>
        </authorList>
    </citation>
    <scope>NUCLEOTIDE SEQUENCE [LARGE SCALE GENOMIC DNA]</scope>
    <source>
        <strain evidence="3">1006PhL</strain>
    </source>
</reference>
<evidence type="ECO:0000313" key="3">
    <source>
        <dbReference type="Proteomes" id="UP000014254"/>
    </source>
</evidence>
<proteinExistence type="predicted"/>
<dbReference type="EMBL" id="KE123914">
    <property type="protein sequence ID" value="EPB90981.1"/>
    <property type="molecule type" value="Genomic_DNA"/>
</dbReference>
<organism evidence="2 3">
    <name type="scientific">Mucor circinelloides f. circinelloides (strain 1006PhL)</name>
    <name type="common">Mucormycosis agent</name>
    <name type="synonym">Calyptromyces circinelloides</name>
    <dbReference type="NCBI Taxonomy" id="1220926"/>
    <lineage>
        <taxon>Eukaryota</taxon>
        <taxon>Fungi</taxon>
        <taxon>Fungi incertae sedis</taxon>
        <taxon>Mucoromycota</taxon>
        <taxon>Mucoromycotina</taxon>
        <taxon>Mucoromycetes</taxon>
        <taxon>Mucorales</taxon>
        <taxon>Mucorineae</taxon>
        <taxon>Mucoraceae</taxon>
        <taxon>Mucor</taxon>
    </lineage>
</organism>
<feature type="region of interest" description="Disordered" evidence="1">
    <location>
        <begin position="131"/>
        <end position="154"/>
    </location>
</feature>
<dbReference type="AlphaFoldDB" id="S2JKX6"/>
<evidence type="ECO:0000256" key="1">
    <source>
        <dbReference type="SAM" id="MobiDB-lite"/>
    </source>
</evidence>
<dbReference type="STRING" id="1220926.S2JKX6"/>
<dbReference type="OMA" id="INCKFAN"/>
<accession>S2JKX6</accession>
<dbReference type="VEuPathDB" id="FungiDB:HMPREF1544_02235"/>
<keyword evidence="3" id="KW-1185">Reference proteome</keyword>
<evidence type="ECO:0000313" key="2">
    <source>
        <dbReference type="EMBL" id="EPB90981.1"/>
    </source>
</evidence>
<dbReference type="OrthoDB" id="2289593at2759"/>
<protein>
    <submittedName>
        <fullName evidence="2">Uncharacterized protein</fullName>
    </submittedName>
</protein>
<dbReference type="InParanoid" id="S2JKX6"/>
<dbReference type="Proteomes" id="UP000014254">
    <property type="component" value="Unassembled WGS sequence"/>
</dbReference>